<keyword evidence="1" id="KW-1133">Transmembrane helix</keyword>
<proteinExistence type="predicted"/>
<evidence type="ECO:0000313" key="3">
    <source>
        <dbReference type="Proteomes" id="UP001476798"/>
    </source>
</evidence>
<reference evidence="2 3" key="1">
    <citation type="submission" date="2021-06" db="EMBL/GenBank/DDBJ databases">
        <authorList>
            <person name="Palmer J.M."/>
        </authorList>
    </citation>
    <scope>NUCLEOTIDE SEQUENCE [LARGE SCALE GENOMIC DNA]</scope>
    <source>
        <strain evidence="2 3">GA_2019</strain>
        <tissue evidence="2">Muscle</tissue>
    </source>
</reference>
<name>A0ABV0NCJ8_9TELE</name>
<organism evidence="2 3">
    <name type="scientific">Goodea atripinnis</name>
    <dbReference type="NCBI Taxonomy" id="208336"/>
    <lineage>
        <taxon>Eukaryota</taxon>
        <taxon>Metazoa</taxon>
        <taxon>Chordata</taxon>
        <taxon>Craniata</taxon>
        <taxon>Vertebrata</taxon>
        <taxon>Euteleostomi</taxon>
        <taxon>Actinopterygii</taxon>
        <taxon>Neopterygii</taxon>
        <taxon>Teleostei</taxon>
        <taxon>Neoteleostei</taxon>
        <taxon>Acanthomorphata</taxon>
        <taxon>Ovalentaria</taxon>
        <taxon>Atherinomorphae</taxon>
        <taxon>Cyprinodontiformes</taxon>
        <taxon>Goodeidae</taxon>
        <taxon>Goodea</taxon>
    </lineage>
</organism>
<accession>A0ABV0NCJ8</accession>
<gene>
    <name evidence="2" type="ORF">GOODEAATRI_021352</name>
</gene>
<feature type="non-terminal residue" evidence="2">
    <location>
        <position position="1"/>
    </location>
</feature>
<evidence type="ECO:0000313" key="2">
    <source>
        <dbReference type="EMBL" id="MEQ2169099.1"/>
    </source>
</evidence>
<feature type="non-terminal residue" evidence="2">
    <location>
        <position position="118"/>
    </location>
</feature>
<protein>
    <submittedName>
        <fullName evidence="2">Uncharacterized protein</fullName>
    </submittedName>
</protein>
<keyword evidence="3" id="KW-1185">Reference proteome</keyword>
<comment type="caution">
    <text evidence="2">The sequence shown here is derived from an EMBL/GenBank/DDBJ whole genome shotgun (WGS) entry which is preliminary data.</text>
</comment>
<dbReference type="Proteomes" id="UP001476798">
    <property type="component" value="Unassembled WGS sequence"/>
</dbReference>
<dbReference type="EMBL" id="JAHRIO010032060">
    <property type="protein sequence ID" value="MEQ2169099.1"/>
    <property type="molecule type" value="Genomic_DNA"/>
</dbReference>
<keyword evidence="1" id="KW-0472">Membrane</keyword>
<feature type="transmembrane region" description="Helical" evidence="1">
    <location>
        <begin position="34"/>
        <end position="55"/>
    </location>
</feature>
<sequence length="118" mass="13179">RHRLTVMWTCLCALAPWRDETYLSKGVPMGLVGVQSSGVLFIFWLLSVLCAIVPFRSKILKASGQDIQLEVLLTEVSAFYPHLTGLTCFSAHLLISPQNPCPETTAGFLSTVTFWWFT</sequence>
<keyword evidence="1" id="KW-0812">Transmembrane</keyword>
<evidence type="ECO:0000256" key="1">
    <source>
        <dbReference type="SAM" id="Phobius"/>
    </source>
</evidence>